<dbReference type="SUPFAM" id="SSF52540">
    <property type="entry name" value="P-loop containing nucleoside triphosphate hydrolases"/>
    <property type="match status" value="1"/>
</dbReference>
<dbReference type="CDD" id="cd06170">
    <property type="entry name" value="LuxR_C_like"/>
    <property type="match status" value="1"/>
</dbReference>
<evidence type="ECO:0000313" key="5">
    <source>
        <dbReference type="Proteomes" id="UP000199111"/>
    </source>
</evidence>
<dbReference type="RefSeq" id="WP_093892188.1">
    <property type="nucleotide sequence ID" value="NZ_FOQY01000061.1"/>
</dbReference>
<dbReference type="GO" id="GO:0006355">
    <property type="term" value="P:regulation of DNA-templated transcription"/>
    <property type="evidence" value="ECO:0007669"/>
    <property type="project" value="InterPro"/>
</dbReference>
<dbReference type="GO" id="GO:0005737">
    <property type="term" value="C:cytoplasm"/>
    <property type="evidence" value="ECO:0007669"/>
    <property type="project" value="TreeGrafter"/>
</dbReference>
<dbReference type="InterPro" id="IPR016032">
    <property type="entry name" value="Sig_transdc_resp-reg_C-effctor"/>
</dbReference>
<dbReference type="AlphaFoldDB" id="A0A1I4FDJ4"/>
<dbReference type="GO" id="GO:0004016">
    <property type="term" value="F:adenylate cyclase activity"/>
    <property type="evidence" value="ECO:0007669"/>
    <property type="project" value="TreeGrafter"/>
</dbReference>
<dbReference type="GO" id="GO:0005524">
    <property type="term" value="F:ATP binding"/>
    <property type="evidence" value="ECO:0007669"/>
    <property type="project" value="UniProtKB-KW"/>
</dbReference>
<keyword evidence="2" id="KW-0067">ATP-binding</keyword>
<gene>
    <name evidence="4" type="ORF">SAMN05216275_1616</name>
</gene>
<accession>A0A1I4FDJ4</accession>
<dbReference type="PROSITE" id="PS50043">
    <property type="entry name" value="HTH_LUXR_2"/>
    <property type="match status" value="1"/>
</dbReference>
<dbReference type="InterPro" id="IPR027417">
    <property type="entry name" value="P-loop_NTPase"/>
</dbReference>
<dbReference type="InterPro" id="IPR000792">
    <property type="entry name" value="Tscrpt_reg_LuxR_C"/>
</dbReference>
<organism evidence="4 5">
    <name type="scientific">Streptosporangium canum</name>
    <dbReference type="NCBI Taxonomy" id="324952"/>
    <lineage>
        <taxon>Bacteria</taxon>
        <taxon>Bacillati</taxon>
        <taxon>Actinomycetota</taxon>
        <taxon>Actinomycetes</taxon>
        <taxon>Streptosporangiales</taxon>
        <taxon>Streptosporangiaceae</taxon>
        <taxon>Streptosporangium</taxon>
    </lineage>
</organism>
<dbReference type="EMBL" id="FOQY01000061">
    <property type="protein sequence ID" value="SFL15589.1"/>
    <property type="molecule type" value="Genomic_DNA"/>
</dbReference>
<dbReference type="GO" id="GO:0003677">
    <property type="term" value="F:DNA binding"/>
    <property type="evidence" value="ECO:0007669"/>
    <property type="project" value="InterPro"/>
</dbReference>
<dbReference type="PRINTS" id="PR00038">
    <property type="entry name" value="HTHLUXR"/>
</dbReference>
<dbReference type="GeneID" id="96303707"/>
<dbReference type="InterPro" id="IPR041664">
    <property type="entry name" value="AAA_16"/>
</dbReference>
<dbReference type="PANTHER" id="PTHR16305:SF35">
    <property type="entry name" value="TRANSCRIPTIONAL ACTIVATOR DOMAIN"/>
    <property type="match status" value="1"/>
</dbReference>
<dbReference type="SUPFAM" id="SSF46894">
    <property type="entry name" value="C-terminal effector domain of the bipartite response regulators"/>
    <property type="match status" value="1"/>
</dbReference>
<evidence type="ECO:0000259" key="3">
    <source>
        <dbReference type="PROSITE" id="PS50043"/>
    </source>
</evidence>
<reference evidence="5" key="1">
    <citation type="submission" date="2016-10" db="EMBL/GenBank/DDBJ databases">
        <authorList>
            <person name="Varghese N."/>
            <person name="Submissions S."/>
        </authorList>
    </citation>
    <scope>NUCLEOTIDE SEQUENCE [LARGE SCALE GENOMIC DNA]</scope>
    <source>
        <strain evidence="5">CGMCC 4.2126</strain>
    </source>
</reference>
<dbReference type="InterPro" id="IPR036388">
    <property type="entry name" value="WH-like_DNA-bd_sf"/>
</dbReference>
<evidence type="ECO:0000256" key="1">
    <source>
        <dbReference type="ARBA" id="ARBA00022741"/>
    </source>
</evidence>
<proteinExistence type="predicted"/>
<evidence type="ECO:0000256" key="2">
    <source>
        <dbReference type="ARBA" id="ARBA00022840"/>
    </source>
</evidence>
<keyword evidence="1" id="KW-0547">Nucleotide-binding</keyword>
<keyword evidence="5" id="KW-1185">Reference proteome</keyword>
<dbReference type="Proteomes" id="UP000199111">
    <property type="component" value="Unassembled WGS sequence"/>
</dbReference>
<name>A0A1I4FDJ4_9ACTN</name>
<dbReference type="Gene3D" id="1.10.10.10">
    <property type="entry name" value="Winged helix-like DNA-binding domain superfamily/Winged helix DNA-binding domain"/>
    <property type="match status" value="1"/>
</dbReference>
<feature type="domain" description="HTH luxR-type" evidence="3">
    <location>
        <begin position="823"/>
        <end position="886"/>
    </location>
</feature>
<dbReference type="PANTHER" id="PTHR16305">
    <property type="entry name" value="TESTICULAR SOLUBLE ADENYLYL CYCLASE"/>
    <property type="match status" value="1"/>
</dbReference>
<evidence type="ECO:0000313" key="4">
    <source>
        <dbReference type="EMBL" id="SFL15589.1"/>
    </source>
</evidence>
<sequence length="886" mass="93823">MLYGRSTEQVELEGLIAAALERRSGALVVRGEAGIGKTALLDWAAATAVGRGLRVVRVTGIEQEADLAFGGLTQLLWPLQDRLDALPEPQAAALKTVLGAGSAGGRDRFLTGLAVLTLLADLAEDVPVLCLVDDAQWLDQASTEPLLFATRRLAAEGVAMVFATREDGLAAPGLDELRPSRLDGRDSARLLAEHQVAPVRREKIIAESAGNPLALIEFAAGQRDQPAGPPSPRVADRVLASFRAQIGRLPERTRLMMLMAAAEGRGDLALLLRAAHLMGVGLDDLEAAERAGLIQVTESAVAFRHPLIGTAAYQGTASARRVAVHRALVEAAEDPDCRAHHLPAATMEPDAGVASELAAAAERAGARTAYTAAARLYEQAARLAVTERDQVGWLARAAAAALSGGHAGQAAELAGRAEDLAGHVVGGAARPDPSSGGEHHDAVAELTSVRAAAMFELGQEEKAVHLLLDRADRAAPHQGIAMLRTGATYAWLTGDEAAVSAAARKLAALGESDRMAEGLAHLMRADYARGLPLLVDFLTRAPDTERALFTGMIIGDDATTMALAAAEVARCREQGLIGALPQVLQILAQTQVWAGLHRDAEAAVAEAAGIACDTGLQQRIAWLNGVPARIAAIEGAESRCRRLVAEASNAYQATGDVILSLLELSMGDHESALDRLEAAWAGPVGNAAVLLPSTPDQIEAAVRLAQPHRAEEPLRRLRAWARASAQPWVQAVALRCQALTSDDEASFRAALTLHERGGRPFERARTQLLYGEWLRRARRPGDAGAPLHAALETFARLDAAPWITRARSELHASGESPRAAHPALAPAAPLTPRELHVVRLAAAGRSSREIAAQLFLSTRTVEYHLYKAYPKLGVTSRRELGRLNLT</sequence>
<dbReference type="SMART" id="SM00421">
    <property type="entry name" value="HTH_LUXR"/>
    <property type="match status" value="1"/>
</dbReference>
<dbReference type="Pfam" id="PF13191">
    <property type="entry name" value="AAA_16"/>
    <property type="match status" value="1"/>
</dbReference>
<dbReference type="Pfam" id="PF00196">
    <property type="entry name" value="GerE"/>
    <property type="match status" value="1"/>
</dbReference>
<protein>
    <submittedName>
        <fullName evidence="4">AAA ATPase domain-containing protein</fullName>
    </submittedName>
</protein>